<dbReference type="PROSITE" id="PS50297">
    <property type="entry name" value="ANK_REP_REGION"/>
    <property type="match status" value="1"/>
</dbReference>
<dbReference type="PROSITE" id="PS50088">
    <property type="entry name" value="ANK_REPEAT"/>
    <property type="match status" value="1"/>
</dbReference>
<keyword evidence="6" id="KW-1185">Reference proteome</keyword>
<evidence type="ECO:0000256" key="1">
    <source>
        <dbReference type="ARBA" id="ARBA00022737"/>
    </source>
</evidence>
<name>A0A919X774_9BACI</name>
<dbReference type="AlphaFoldDB" id="A0A919X774"/>
<dbReference type="SUPFAM" id="SSF48403">
    <property type="entry name" value="Ankyrin repeat"/>
    <property type="match status" value="1"/>
</dbReference>
<evidence type="ECO:0000313" key="5">
    <source>
        <dbReference type="EMBL" id="GIO27231.1"/>
    </source>
</evidence>
<feature type="repeat" description="ANK" evidence="3">
    <location>
        <begin position="298"/>
        <end position="330"/>
    </location>
</feature>
<keyword evidence="1" id="KW-0677">Repeat</keyword>
<keyword evidence="2 3" id="KW-0040">ANK repeat</keyword>
<sequence>MKRLNHLEPLDESLRLMPKPTLSKDKHIQIKNAILNTRAAPFKQKKKRNYKGIMTTVGALAAALMFAVLIYSYLDQDSEPTTMVLASLIDEDIHKISGSANGKSYQTEDEELIKQFYQDIGNMEFAETEEKNTDQKDIIMLYNANGEILTTFHFGAKDIVTIDDHQYKFDTTKWQDFKELFFTEENLVTENDVDSPNEQPENNEDVSLLMQQELAKSPSQRDWSKVLEYVKQGADPNNALLLAAKENNVAIVPELLDLKADANTTDGNSNTPIMLTTSVDVASSLIQHGADLVVRNKRGHNALVIAVYGHQTEMVKLLLEAGAEPNTIVHPDSTVPVLWMSEKFNDQEISELLLQHGATKLEEYDQEPWWVNDKESWWISQIPSLSEMLKRKEELLSAASIGRLPGVPDIQVPADINHFGYPFENLPANGGMIDVYGDHIFYIPKEQRFYRAYRYELNPGDHVTVADIEDELGVPSSTTTGDNGSIAMVYSLDHYDLKFYYDGTLSYPKNELDILSLELAYKEPGIIEHADSTFKLLVDQRLNDLANQVHPEKGVLFAPYLQLTSTPMTNKHSPVTFSAEEIPNILEDKNQYLWGYGSGSGLPINITPAEYLEDYVYTKDIPNVIYVNEQHLTAPEFFTETIRSIFPNAHMVQYSFNETVEGDDLSWVDLSLVFEEYKGEWKLVGILHNAWTP</sequence>
<evidence type="ECO:0000256" key="4">
    <source>
        <dbReference type="SAM" id="Phobius"/>
    </source>
</evidence>
<gene>
    <name evidence="5" type="ORF">J43TS3_18420</name>
</gene>
<dbReference type="PANTHER" id="PTHR24126">
    <property type="entry name" value="ANKYRIN REPEAT, PH AND SEC7 DOMAIN CONTAINING PROTEIN SECG-RELATED"/>
    <property type="match status" value="1"/>
</dbReference>
<keyword evidence="4" id="KW-0812">Transmembrane</keyword>
<dbReference type="InterPro" id="IPR036770">
    <property type="entry name" value="Ankyrin_rpt-contain_sf"/>
</dbReference>
<dbReference type="Pfam" id="PF12796">
    <property type="entry name" value="Ank_2"/>
    <property type="match status" value="1"/>
</dbReference>
<proteinExistence type="predicted"/>
<evidence type="ECO:0008006" key="7">
    <source>
        <dbReference type="Google" id="ProtNLM"/>
    </source>
</evidence>
<dbReference type="InterPro" id="IPR002110">
    <property type="entry name" value="Ankyrin_rpt"/>
</dbReference>
<reference evidence="5" key="1">
    <citation type="submission" date="2021-03" db="EMBL/GenBank/DDBJ databases">
        <title>Antimicrobial resistance genes in bacteria isolated from Japanese honey, and their potential for conferring macrolide and lincosamide resistance in the American foulbrood pathogen Paenibacillus larvae.</title>
        <authorList>
            <person name="Okamoto M."/>
            <person name="Kumagai M."/>
            <person name="Kanamori H."/>
            <person name="Takamatsu D."/>
        </authorList>
    </citation>
    <scope>NUCLEOTIDE SEQUENCE</scope>
    <source>
        <strain evidence="5">J43TS3</strain>
    </source>
</reference>
<dbReference type="SMART" id="SM00248">
    <property type="entry name" value="ANK"/>
    <property type="match status" value="4"/>
</dbReference>
<comment type="caution">
    <text evidence="5">The sequence shown here is derived from an EMBL/GenBank/DDBJ whole genome shotgun (WGS) entry which is preliminary data.</text>
</comment>
<evidence type="ECO:0000256" key="3">
    <source>
        <dbReference type="PROSITE-ProRule" id="PRU00023"/>
    </source>
</evidence>
<evidence type="ECO:0000256" key="2">
    <source>
        <dbReference type="ARBA" id="ARBA00023043"/>
    </source>
</evidence>
<dbReference type="EMBL" id="BORP01000003">
    <property type="protein sequence ID" value="GIO27231.1"/>
    <property type="molecule type" value="Genomic_DNA"/>
</dbReference>
<protein>
    <recommendedName>
        <fullName evidence="7">Ankyrin repeat domain-containing protein</fullName>
    </recommendedName>
</protein>
<dbReference type="Gene3D" id="1.25.40.20">
    <property type="entry name" value="Ankyrin repeat-containing domain"/>
    <property type="match status" value="1"/>
</dbReference>
<accession>A0A919X774</accession>
<evidence type="ECO:0000313" key="6">
    <source>
        <dbReference type="Proteomes" id="UP000676917"/>
    </source>
</evidence>
<dbReference type="Proteomes" id="UP000676917">
    <property type="component" value="Unassembled WGS sequence"/>
</dbReference>
<organism evidence="5 6">
    <name type="scientific">Ornithinibacillus bavariensis</name>
    <dbReference type="NCBI Taxonomy" id="545502"/>
    <lineage>
        <taxon>Bacteria</taxon>
        <taxon>Bacillati</taxon>
        <taxon>Bacillota</taxon>
        <taxon>Bacilli</taxon>
        <taxon>Bacillales</taxon>
        <taxon>Bacillaceae</taxon>
        <taxon>Ornithinibacillus</taxon>
    </lineage>
</organism>
<feature type="transmembrane region" description="Helical" evidence="4">
    <location>
        <begin position="53"/>
        <end position="74"/>
    </location>
</feature>
<dbReference type="PANTHER" id="PTHR24126:SF14">
    <property type="entry name" value="ANK_REP_REGION DOMAIN-CONTAINING PROTEIN"/>
    <property type="match status" value="1"/>
</dbReference>
<dbReference type="RefSeq" id="WP_212920730.1">
    <property type="nucleotide sequence ID" value="NZ_BORP01000003.1"/>
</dbReference>
<keyword evidence="4" id="KW-1133">Transmembrane helix</keyword>
<keyword evidence="4" id="KW-0472">Membrane</keyword>